<protein>
    <submittedName>
        <fullName evidence="2">Uncharacterized protein</fullName>
    </submittedName>
</protein>
<proteinExistence type="predicted"/>
<accession>A0A2P2KU17</accession>
<dbReference type="EMBL" id="GGEC01028740">
    <property type="protein sequence ID" value="MBX09224.1"/>
    <property type="molecule type" value="Transcribed_RNA"/>
</dbReference>
<feature type="region of interest" description="Disordered" evidence="1">
    <location>
        <begin position="17"/>
        <end position="44"/>
    </location>
</feature>
<evidence type="ECO:0000256" key="1">
    <source>
        <dbReference type="SAM" id="MobiDB-lite"/>
    </source>
</evidence>
<evidence type="ECO:0000313" key="2">
    <source>
        <dbReference type="EMBL" id="MBX09224.1"/>
    </source>
</evidence>
<sequence length="44" mass="5036">MTWRSQRPNLQTLREAVARHAHHNNREQERTTSPAAAIPGSSRD</sequence>
<organism evidence="2">
    <name type="scientific">Rhizophora mucronata</name>
    <name type="common">Asiatic mangrove</name>
    <dbReference type="NCBI Taxonomy" id="61149"/>
    <lineage>
        <taxon>Eukaryota</taxon>
        <taxon>Viridiplantae</taxon>
        <taxon>Streptophyta</taxon>
        <taxon>Embryophyta</taxon>
        <taxon>Tracheophyta</taxon>
        <taxon>Spermatophyta</taxon>
        <taxon>Magnoliopsida</taxon>
        <taxon>eudicotyledons</taxon>
        <taxon>Gunneridae</taxon>
        <taxon>Pentapetalae</taxon>
        <taxon>rosids</taxon>
        <taxon>fabids</taxon>
        <taxon>Malpighiales</taxon>
        <taxon>Rhizophoraceae</taxon>
        <taxon>Rhizophora</taxon>
    </lineage>
</organism>
<name>A0A2P2KU17_RHIMU</name>
<reference evidence="2" key="1">
    <citation type="submission" date="2018-02" db="EMBL/GenBank/DDBJ databases">
        <title>Rhizophora mucronata_Transcriptome.</title>
        <authorList>
            <person name="Meera S.P."/>
            <person name="Sreeshan A."/>
            <person name="Augustine A."/>
        </authorList>
    </citation>
    <scope>NUCLEOTIDE SEQUENCE</scope>
    <source>
        <tissue evidence="2">Leaf</tissue>
    </source>
</reference>
<dbReference type="AlphaFoldDB" id="A0A2P2KU17"/>